<evidence type="ECO:0000313" key="17">
    <source>
        <dbReference type="EMBL" id="PIN66630.1"/>
    </source>
</evidence>
<protein>
    <recommendedName>
        <fullName evidence="2 14">DNA ligase</fullName>
        <ecNumber evidence="14">6.5.1.1</ecNumber>
    </recommendedName>
    <alternativeName>
        <fullName evidence="14">Polydeoxyribonucleotide synthase [ATP]</fullName>
    </alternativeName>
</protein>
<dbReference type="GO" id="GO:0006281">
    <property type="term" value="P:DNA repair"/>
    <property type="evidence" value="ECO:0007669"/>
    <property type="project" value="UniProtKB-UniRule"/>
</dbReference>
<dbReference type="EMBL" id="PFSX01000040">
    <property type="protein sequence ID" value="PJC01336.1"/>
    <property type="molecule type" value="Genomic_DNA"/>
</dbReference>
<reference evidence="23 25" key="2">
    <citation type="submission" date="2017-09" db="EMBL/GenBank/DDBJ databases">
        <title>Depth-based differentiation of microbial function through sediment-hosted aquifers and enrichment of novel symbionts in the deep terrestrial subsurface.</title>
        <authorList>
            <person name="Probst A.J."/>
            <person name="Ladd B."/>
            <person name="Jarett J.K."/>
            <person name="Geller-Mcgrath D.E."/>
            <person name="Sieber C.M.K."/>
            <person name="Emerson J.B."/>
            <person name="Anantharaman K."/>
            <person name="Thomas B.C."/>
            <person name="Malmstrom R."/>
            <person name="Stieglmeier M."/>
            <person name="Klingl A."/>
            <person name="Woyke T."/>
            <person name="Ryan C.M."/>
            <person name="Banfield J.F."/>
        </authorList>
    </citation>
    <scope>NUCLEOTIDE SEQUENCE [LARGE SCALE GENOMIC DNA]</scope>
</reference>
<evidence type="ECO:0000256" key="12">
    <source>
        <dbReference type="ARBA" id="ARBA00023204"/>
    </source>
</evidence>
<dbReference type="InterPro" id="IPR012309">
    <property type="entry name" value="DNA_ligase_ATP-dep_C"/>
</dbReference>
<evidence type="ECO:0000256" key="7">
    <source>
        <dbReference type="ARBA" id="ARBA00022741"/>
    </source>
</evidence>
<keyword evidence="11 14" id="KW-0233">DNA recombination</keyword>
<dbReference type="InterPro" id="IPR012308">
    <property type="entry name" value="DNA_ligase_ATP-dep_N"/>
</dbReference>
<dbReference type="InterPro" id="IPR016059">
    <property type="entry name" value="DNA_ligase_ATP-dep_CS"/>
</dbReference>
<dbReference type="GO" id="GO:0046872">
    <property type="term" value="F:metal ion binding"/>
    <property type="evidence" value="ECO:0007669"/>
    <property type="project" value="UniProtKB-KW"/>
</dbReference>
<dbReference type="Proteomes" id="UP000230477">
    <property type="component" value="Unassembled WGS sequence"/>
</dbReference>
<sequence>MKYLKLAELYKILEETPSTLEKTKIISNFLKNMTSKSEIENVIMLILGRASSKIEGVVFNMAENLIIKAISLSSGKSIKYIKDIFAKTGDLGLTTEKILENNYQKSLFSKELTISDIIANLRKLAEIEGKKSQNIKINILLNLLNQASPLEKRYLIRTILGQLRTGVSDGFVRNALANAFDKDPNIVQQAIDYTNDISEVAVAVVENRIEKIKPCLFKPISSMLAQKEPSIEEALKRFEKPSAIEQKYDGMRAQIHKKKDIVIIFTRRLENITKQFPELAKLVKTNIKAEQAIVEGEIVAIDENRKPLPFQFLSQRVKRKYGIEKIIKQIPIEINLFDCLLVDEEIIINTPFKERRKKLELIVKESKNFYLAKQIISDSADEINKFYKDALKIGHEGIILKNRDSPYVPGKRVGHMLKLKPVLETLDLVIVGGDWGEGKRAQWFGSFLLACVNKQTGEYLTIGKMGSGLTDEEFANITVELKKDIIKQEGKSVQFYPKIVVEVAYEEIQKSLVYTSKYALRFPRLVKIRDDRLPTDASDLEVVEEIYKQQKGKITNYI</sequence>
<feature type="binding site" evidence="14">
    <location>
        <position position="297"/>
    </location>
    <ligand>
        <name>ATP</name>
        <dbReference type="ChEBI" id="CHEBI:30616"/>
    </ligand>
</feature>
<dbReference type="EC" id="6.5.1.1" evidence="14"/>
<keyword evidence="5 14" id="KW-0235">DNA replication</keyword>
<dbReference type="InterPro" id="IPR036599">
    <property type="entry name" value="DNA_ligase_N_sf"/>
</dbReference>
<evidence type="ECO:0000256" key="13">
    <source>
        <dbReference type="ARBA" id="ARBA00023306"/>
    </source>
</evidence>
<feature type="binding site" evidence="14">
    <location>
        <position position="245"/>
    </location>
    <ligand>
        <name>ATP</name>
        <dbReference type="ChEBI" id="CHEBI:30616"/>
    </ligand>
</feature>
<dbReference type="Pfam" id="PF04679">
    <property type="entry name" value="DNA_ligase_A_C"/>
    <property type="match status" value="1"/>
</dbReference>
<keyword evidence="7 14" id="KW-0547">Nucleotide-binding</keyword>
<dbReference type="EMBL" id="PCUF01000012">
    <property type="protein sequence ID" value="PIN66630.1"/>
    <property type="molecule type" value="Genomic_DNA"/>
</dbReference>
<dbReference type="AlphaFoldDB" id="A0A2G9LKC6"/>
<feature type="binding site" evidence="14">
    <location>
        <position position="418"/>
    </location>
    <ligand>
        <name>ATP</name>
        <dbReference type="ChEBI" id="CHEBI:30616"/>
    </ligand>
</feature>
<feature type="binding site" evidence="14">
    <location>
        <position position="267"/>
    </location>
    <ligand>
        <name>ATP</name>
        <dbReference type="ChEBI" id="CHEBI:30616"/>
    </ligand>
</feature>
<dbReference type="Pfam" id="PF04675">
    <property type="entry name" value="DNA_ligase_A_N"/>
    <property type="match status" value="1"/>
</dbReference>
<dbReference type="SUPFAM" id="SSF56091">
    <property type="entry name" value="DNA ligase/mRNA capping enzyme, catalytic domain"/>
    <property type="match status" value="1"/>
</dbReference>
<dbReference type="Proteomes" id="UP000229789">
    <property type="component" value="Unassembled WGS sequence"/>
</dbReference>
<dbReference type="FunFam" id="3.30.470.30:FF:000012">
    <property type="entry name" value="Probable DNA ligase"/>
    <property type="match status" value="1"/>
</dbReference>
<evidence type="ECO:0000256" key="4">
    <source>
        <dbReference type="ARBA" id="ARBA00022618"/>
    </source>
</evidence>
<dbReference type="Proteomes" id="UP000228989">
    <property type="component" value="Unassembled WGS sequence"/>
</dbReference>
<evidence type="ECO:0000313" key="25">
    <source>
        <dbReference type="Proteomes" id="UP000230477"/>
    </source>
</evidence>
<evidence type="ECO:0000256" key="15">
    <source>
        <dbReference type="RuleBase" id="RU004196"/>
    </source>
</evidence>
<comment type="function">
    <text evidence="14">DNA ligase that seals nicks in double-stranded DNA during DNA replication, DNA recombination and DNA repair.</text>
</comment>
<dbReference type="SUPFAM" id="SSF117018">
    <property type="entry name" value="ATP-dependent DNA ligase DNA-binding domain"/>
    <property type="match status" value="1"/>
</dbReference>
<dbReference type="SUPFAM" id="SSF50249">
    <property type="entry name" value="Nucleic acid-binding proteins"/>
    <property type="match status" value="1"/>
</dbReference>
<evidence type="ECO:0000256" key="5">
    <source>
        <dbReference type="ARBA" id="ARBA00022705"/>
    </source>
</evidence>
<accession>A0A2H9RDJ8</accession>
<accession>A0A2H9MMH9</accession>
<evidence type="ECO:0000313" key="22">
    <source>
        <dbReference type="EMBL" id="PJC01336.1"/>
    </source>
</evidence>
<evidence type="ECO:0000313" key="18">
    <source>
        <dbReference type="EMBL" id="PIV13498.1"/>
    </source>
</evidence>
<dbReference type="PANTHER" id="PTHR45674:SF7">
    <property type="entry name" value="DNA LIGASE"/>
    <property type="match status" value="1"/>
</dbReference>
<evidence type="ECO:0000259" key="16">
    <source>
        <dbReference type="PROSITE" id="PS50160"/>
    </source>
</evidence>
<accession>A0A2H9M989</accession>
<comment type="cofactor">
    <cofactor evidence="14">
        <name>Mg(2+)</name>
        <dbReference type="ChEBI" id="CHEBI:18420"/>
    </cofactor>
</comment>
<accession>A0A2G9LKC6</accession>
<keyword evidence="6 14" id="KW-0479">Metal-binding</keyword>
<dbReference type="EMBL" id="PFFF01000032">
    <property type="protein sequence ID" value="PIV89720.1"/>
    <property type="molecule type" value="Genomic_DNA"/>
</dbReference>
<evidence type="ECO:0000256" key="9">
    <source>
        <dbReference type="ARBA" id="ARBA00022840"/>
    </source>
</evidence>
<reference evidence="17 24" key="1">
    <citation type="submission" date="2017-09" db="EMBL/GenBank/DDBJ databases">
        <title>Depth-based differentiation of microbial function through sediment-hosted aquifers and enrichment of novel symbionts in the deep terrestrial subsurface.</title>
        <authorList>
            <person name="Probst A.J."/>
            <person name="Ladd B."/>
            <person name="Jarett J.K."/>
            <person name="Geller-Mcgrath D.E."/>
            <person name="Sieber C.M."/>
            <person name="Emerson J.B."/>
            <person name="Anantharaman K."/>
            <person name="Thomas B.C."/>
            <person name="Malmstrom R."/>
            <person name="Stieglmeier M."/>
            <person name="Klingl A."/>
            <person name="Woyke T."/>
            <person name="Ryan C.M."/>
            <person name="Banfield J.F."/>
        </authorList>
    </citation>
    <scope>NUCLEOTIDE SEQUENCE [LARGE SCALE GENOMIC DNA]</scope>
    <source>
        <strain evidence="19">CG02_land_8_20_14_3_00_31_209</strain>
        <strain evidence="18">CG03_land_8_20_14_0_80_31_114</strain>
        <strain evidence="20">CG17_big_fil_post_rev_8_21_14_2_50_31_73</strain>
        <strain evidence="17">CG18_big_fil_WC_8_21_14_2_50_31_19</strain>
        <strain evidence="21">CG_4_8_14_3_um_filter</strain>
        <strain evidence="22">CG_4_9_14_0_8_um_filter_31_21</strain>
    </source>
</reference>
<feature type="binding site" evidence="14">
    <location>
        <position position="337"/>
    </location>
    <ligand>
        <name>ATP</name>
        <dbReference type="ChEBI" id="CHEBI:30616"/>
    </ligand>
</feature>
<keyword evidence="9 14" id="KW-0067">ATP-binding</keyword>
<accession>A0A2H9M311</accession>
<keyword evidence="3 14" id="KW-0436">Ligase</keyword>
<dbReference type="GO" id="GO:0005524">
    <property type="term" value="F:ATP binding"/>
    <property type="evidence" value="ECO:0007669"/>
    <property type="project" value="UniProtKB-UniRule"/>
</dbReference>
<dbReference type="GO" id="GO:0006310">
    <property type="term" value="P:DNA recombination"/>
    <property type="evidence" value="ECO:0007669"/>
    <property type="project" value="UniProtKB-UniRule"/>
</dbReference>
<dbReference type="EMBL" id="PETW01000004">
    <property type="protein sequence ID" value="PIV46637.1"/>
    <property type="molecule type" value="Genomic_DNA"/>
</dbReference>
<dbReference type="Pfam" id="PF01068">
    <property type="entry name" value="DNA_ligase_A_M"/>
    <property type="match status" value="1"/>
</dbReference>
<feature type="binding site" evidence="14">
    <location>
        <position position="412"/>
    </location>
    <ligand>
        <name>ATP</name>
        <dbReference type="ChEBI" id="CHEBI:30616"/>
    </ligand>
</feature>
<dbReference type="PANTHER" id="PTHR45674">
    <property type="entry name" value="DNA LIGASE 1/3 FAMILY MEMBER"/>
    <property type="match status" value="1"/>
</dbReference>
<dbReference type="CDD" id="cd07901">
    <property type="entry name" value="Adenylation_DNA_ligase_Arch_LigB"/>
    <property type="match status" value="1"/>
</dbReference>
<keyword evidence="8 14" id="KW-0227">DNA damage</keyword>
<dbReference type="InterPro" id="IPR022865">
    <property type="entry name" value="DNA_ligae_ATP-dep_bac/arc"/>
</dbReference>
<organism evidence="17 24">
    <name type="scientific">Huberarchaeum crystalense</name>
    <dbReference type="NCBI Taxonomy" id="2014257"/>
    <lineage>
        <taxon>Archaea</taxon>
        <taxon>Candidatus Huberarchaeota</taxon>
        <taxon>Candidatus Huberarchaeia</taxon>
        <taxon>Candidatus Huberarchaeales</taxon>
        <taxon>Candidatus Huberarchaeaceae</taxon>
        <taxon>Candidatus Huberarchaeum</taxon>
    </lineage>
</organism>
<feature type="binding site" evidence="14">
    <location>
        <position position="252"/>
    </location>
    <ligand>
        <name>ATP</name>
        <dbReference type="ChEBI" id="CHEBI:30616"/>
    </ligand>
</feature>
<dbReference type="InterPro" id="IPR050191">
    <property type="entry name" value="ATP-dep_DNA_ligase"/>
</dbReference>
<comment type="catalytic activity">
    <reaction evidence="14">
        <text>ATP + (deoxyribonucleotide)n-3'-hydroxyl + 5'-phospho-(deoxyribonucleotide)m = (deoxyribonucleotide)n+m + AMP + diphosphate.</text>
        <dbReference type="EC" id="6.5.1.1"/>
    </reaction>
</comment>
<dbReference type="Proteomes" id="UP000231232">
    <property type="component" value="Unassembled WGS sequence"/>
</dbReference>
<name>A0A2G9LKC6_HUBC1</name>
<dbReference type="Proteomes" id="UP000231449">
    <property type="component" value="Unassembled WGS sequence"/>
</dbReference>
<dbReference type="GO" id="GO:0003910">
    <property type="term" value="F:DNA ligase (ATP) activity"/>
    <property type="evidence" value="ECO:0007669"/>
    <property type="project" value="UniProtKB-UniRule"/>
</dbReference>
<evidence type="ECO:0000313" key="24">
    <source>
        <dbReference type="Proteomes" id="UP000229789"/>
    </source>
</evidence>
<dbReference type="PROSITE" id="PS50160">
    <property type="entry name" value="DNA_LIGASE_A3"/>
    <property type="match status" value="1"/>
</dbReference>
<keyword evidence="4 14" id="KW-0132">Cell division</keyword>
<proteinExistence type="inferred from homology"/>
<evidence type="ECO:0000256" key="10">
    <source>
        <dbReference type="ARBA" id="ARBA00022842"/>
    </source>
</evidence>
<dbReference type="NCBIfam" id="TIGR00574">
    <property type="entry name" value="dnl1"/>
    <property type="match status" value="1"/>
</dbReference>
<evidence type="ECO:0000256" key="6">
    <source>
        <dbReference type="ARBA" id="ARBA00022723"/>
    </source>
</evidence>
<dbReference type="GO" id="GO:0003677">
    <property type="term" value="F:DNA binding"/>
    <property type="evidence" value="ECO:0007669"/>
    <property type="project" value="InterPro"/>
</dbReference>
<evidence type="ECO:0000313" key="21">
    <source>
        <dbReference type="EMBL" id="PIX27963.1"/>
    </source>
</evidence>
<dbReference type="GO" id="GO:0071897">
    <property type="term" value="P:DNA biosynthetic process"/>
    <property type="evidence" value="ECO:0007669"/>
    <property type="project" value="InterPro"/>
</dbReference>
<evidence type="ECO:0000256" key="11">
    <source>
        <dbReference type="ARBA" id="ARBA00023172"/>
    </source>
</evidence>
<evidence type="ECO:0000313" key="20">
    <source>
        <dbReference type="EMBL" id="PIV89720.1"/>
    </source>
</evidence>
<dbReference type="Gene3D" id="1.10.3260.10">
    <property type="entry name" value="DNA ligase, ATP-dependent, N-terminal domain"/>
    <property type="match status" value="1"/>
</dbReference>
<dbReference type="GO" id="GO:0006273">
    <property type="term" value="P:lagging strand elongation"/>
    <property type="evidence" value="ECO:0007669"/>
    <property type="project" value="TreeGrafter"/>
</dbReference>
<keyword evidence="10 14" id="KW-0460">Magnesium</keyword>
<evidence type="ECO:0000256" key="8">
    <source>
        <dbReference type="ARBA" id="ARBA00022763"/>
    </source>
</evidence>
<dbReference type="PROSITE" id="PS00697">
    <property type="entry name" value="DNA_LIGASE_A1"/>
    <property type="match status" value="1"/>
</dbReference>
<dbReference type="Gene3D" id="2.40.50.140">
    <property type="entry name" value="Nucleic acid-binding proteins"/>
    <property type="match status" value="1"/>
</dbReference>
<comment type="caution">
    <text evidence="17">The sequence shown here is derived from an EMBL/GenBank/DDBJ whole genome shotgun (WGS) entry which is preliminary data.</text>
</comment>
<feature type="active site" description="N6-AMP-lysine intermediate" evidence="14">
    <location>
        <position position="247"/>
    </location>
</feature>
<dbReference type="GO" id="GO:0051301">
    <property type="term" value="P:cell division"/>
    <property type="evidence" value="ECO:0007669"/>
    <property type="project" value="UniProtKB-KW"/>
</dbReference>
<accession>A0A2H9N2B9</accession>
<gene>
    <name evidence="14" type="primary">lig</name>
    <name evidence="22" type="ORF">CO072_01555</name>
    <name evidence="19" type="ORF">COS22_00250</name>
    <name evidence="18" type="ORF">COS45_02615</name>
    <name evidence="20" type="ORF">COW47_01325</name>
    <name evidence="17" type="ORF">COW69_01190</name>
    <name evidence="21" type="ORF">COZ66_02115</name>
</gene>
<feature type="domain" description="ATP-dependent DNA ligase family profile" evidence="16">
    <location>
        <begin position="325"/>
        <end position="453"/>
    </location>
</feature>
<evidence type="ECO:0000256" key="2">
    <source>
        <dbReference type="ARBA" id="ARBA00013308"/>
    </source>
</evidence>
<dbReference type="InterPro" id="IPR000977">
    <property type="entry name" value="DNA_ligase_ATP-dep"/>
</dbReference>
<evidence type="ECO:0000313" key="23">
    <source>
        <dbReference type="Proteomes" id="UP000228989"/>
    </source>
</evidence>
<keyword evidence="12 14" id="KW-0234">DNA repair</keyword>
<dbReference type="InterPro" id="IPR012340">
    <property type="entry name" value="NA-bd_OB-fold"/>
</dbReference>
<evidence type="ECO:0000313" key="19">
    <source>
        <dbReference type="EMBL" id="PIV46637.1"/>
    </source>
</evidence>
<keyword evidence="13 14" id="KW-0131">Cell cycle</keyword>
<dbReference type="InterPro" id="IPR012310">
    <property type="entry name" value="DNA_ligase_ATP-dep_cent"/>
</dbReference>
<dbReference type="Gene3D" id="3.30.470.30">
    <property type="entry name" value="DNA ligase/mRNA capping enzyme"/>
    <property type="match status" value="1"/>
</dbReference>
<evidence type="ECO:0000256" key="14">
    <source>
        <dbReference type="HAMAP-Rule" id="MF_00407"/>
    </source>
</evidence>
<dbReference type="CDD" id="cd07972">
    <property type="entry name" value="OBF_DNA_ligase_Arch_LigB"/>
    <property type="match status" value="1"/>
</dbReference>
<evidence type="ECO:0000256" key="3">
    <source>
        <dbReference type="ARBA" id="ARBA00022598"/>
    </source>
</evidence>
<dbReference type="Proteomes" id="UP000230713">
    <property type="component" value="Unassembled WGS sequence"/>
</dbReference>
<comment type="similarity">
    <text evidence="1 14 15">Belongs to the ATP-dependent DNA ligase family.</text>
</comment>
<dbReference type="HAMAP" id="MF_00407">
    <property type="entry name" value="DNA_ligase"/>
    <property type="match status" value="1"/>
</dbReference>
<dbReference type="EMBL" id="PEUT01000062">
    <property type="protein sequence ID" value="PIV13498.1"/>
    <property type="molecule type" value="Genomic_DNA"/>
</dbReference>
<dbReference type="EMBL" id="PFIH01000052">
    <property type="protein sequence ID" value="PIX27963.1"/>
    <property type="molecule type" value="Genomic_DNA"/>
</dbReference>
<evidence type="ECO:0000256" key="1">
    <source>
        <dbReference type="ARBA" id="ARBA00007572"/>
    </source>
</evidence>